<dbReference type="Gene3D" id="1.20.1050.10">
    <property type="match status" value="1"/>
</dbReference>
<keyword evidence="6" id="KW-1133">Transmembrane helix</keyword>
<feature type="domain" description="GST C-terminal" evidence="8">
    <location>
        <begin position="149"/>
        <end position="271"/>
    </location>
</feature>
<accession>A0A9P0PND3</accession>
<comment type="caution">
    <text evidence="9">The sequence shown here is derived from an EMBL/GenBank/DDBJ whole genome shotgun (WGS) entry which is preliminary data.</text>
</comment>
<dbReference type="InterPro" id="IPR036282">
    <property type="entry name" value="Glutathione-S-Trfase_C_sf"/>
</dbReference>
<dbReference type="InterPro" id="IPR036249">
    <property type="entry name" value="Thioredoxin-like_sf"/>
</dbReference>
<keyword evidence="6" id="KW-0812">Transmembrane</keyword>
<sequence>MSCKSTLLGASHFLQLSRLNHLVTCICFWVCLYSDITIYLFKWSRTPVKFSSDSAVRTTGYFGDLRKMAPVYKVHYFDIHGRAEPIRLLLTYGNLNFEDKRYSQEEWAKFKPSTPLGQMPCLEVDGKLINQSTPICRYLGKVVGLGGKDNWEDLLIDVAVENLGDLHKKIMEMAFEQDAGKKKSMEEDLVKKDLPFFLEKFEETAKKNGGYFALNRLSWADIMFTCAYETYKNVISTDVWPKYPNLLKVKDNVLKVQSLQDWIKKRPANKMFSKFDLKQEL</sequence>
<comment type="subunit">
    <text evidence="1">Homodimer.</text>
</comment>
<dbReference type="CDD" id="cd03192">
    <property type="entry name" value="GST_C_Sigma_like"/>
    <property type="match status" value="1"/>
</dbReference>
<dbReference type="EC" id="2.5.1.18" evidence="2"/>
<organism evidence="9 10">
    <name type="scientific">Acanthoscelides obtectus</name>
    <name type="common">Bean weevil</name>
    <name type="synonym">Bruchus obtectus</name>
    <dbReference type="NCBI Taxonomy" id="200917"/>
    <lineage>
        <taxon>Eukaryota</taxon>
        <taxon>Metazoa</taxon>
        <taxon>Ecdysozoa</taxon>
        <taxon>Arthropoda</taxon>
        <taxon>Hexapoda</taxon>
        <taxon>Insecta</taxon>
        <taxon>Pterygota</taxon>
        <taxon>Neoptera</taxon>
        <taxon>Endopterygota</taxon>
        <taxon>Coleoptera</taxon>
        <taxon>Polyphaga</taxon>
        <taxon>Cucujiformia</taxon>
        <taxon>Chrysomeloidea</taxon>
        <taxon>Chrysomelidae</taxon>
        <taxon>Bruchinae</taxon>
        <taxon>Bruchini</taxon>
        <taxon>Acanthoscelides</taxon>
    </lineage>
</organism>
<dbReference type="PROSITE" id="PS50405">
    <property type="entry name" value="GST_CTER"/>
    <property type="match status" value="1"/>
</dbReference>
<dbReference type="Proteomes" id="UP001152888">
    <property type="component" value="Unassembled WGS sequence"/>
</dbReference>
<keyword evidence="3" id="KW-0808">Transferase</keyword>
<evidence type="ECO:0000256" key="5">
    <source>
        <dbReference type="ARBA" id="ARBA00047960"/>
    </source>
</evidence>
<dbReference type="SUPFAM" id="SSF47616">
    <property type="entry name" value="GST C-terminal domain-like"/>
    <property type="match status" value="1"/>
</dbReference>
<dbReference type="Pfam" id="PF14497">
    <property type="entry name" value="GST_C_3"/>
    <property type="match status" value="1"/>
</dbReference>
<feature type="domain" description="GST N-terminal" evidence="7">
    <location>
        <begin position="70"/>
        <end position="147"/>
    </location>
</feature>
<feature type="transmembrane region" description="Helical" evidence="6">
    <location>
        <begin position="20"/>
        <end position="41"/>
    </location>
</feature>
<name>A0A9P0PND3_ACAOB</name>
<dbReference type="SFLD" id="SFLDG00363">
    <property type="entry name" value="AMPS_(cytGST):_Alpha-__Mu-__Pi"/>
    <property type="match status" value="1"/>
</dbReference>
<dbReference type="GO" id="GO:0004602">
    <property type="term" value="F:glutathione peroxidase activity"/>
    <property type="evidence" value="ECO:0007669"/>
    <property type="project" value="UniProtKB-ARBA"/>
</dbReference>
<evidence type="ECO:0000259" key="8">
    <source>
        <dbReference type="PROSITE" id="PS50405"/>
    </source>
</evidence>
<dbReference type="SUPFAM" id="SSF52833">
    <property type="entry name" value="Thioredoxin-like"/>
    <property type="match status" value="1"/>
</dbReference>
<evidence type="ECO:0000256" key="1">
    <source>
        <dbReference type="ARBA" id="ARBA00011738"/>
    </source>
</evidence>
<protein>
    <recommendedName>
        <fullName evidence="2">glutathione transferase</fullName>
        <ecNumber evidence="2">2.5.1.18</ecNumber>
    </recommendedName>
</protein>
<dbReference type="SFLD" id="SFLDG01205">
    <property type="entry name" value="AMPS.1"/>
    <property type="match status" value="1"/>
</dbReference>
<dbReference type="EMBL" id="CAKOFQ010007102">
    <property type="protein sequence ID" value="CAH1990956.1"/>
    <property type="molecule type" value="Genomic_DNA"/>
</dbReference>
<dbReference type="PROSITE" id="PS50404">
    <property type="entry name" value="GST_NTER"/>
    <property type="match status" value="1"/>
</dbReference>
<evidence type="ECO:0000256" key="4">
    <source>
        <dbReference type="ARBA" id="ARBA00038317"/>
    </source>
</evidence>
<dbReference type="FunFam" id="1.20.1050.10:FF:000030">
    <property type="entry name" value="Glutathione S-transferase S1"/>
    <property type="match status" value="1"/>
</dbReference>
<dbReference type="CDD" id="cd03039">
    <property type="entry name" value="GST_N_Sigma_like"/>
    <property type="match status" value="1"/>
</dbReference>
<evidence type="ECO:0000259" key="7">
    <source>
        <dbReference type="PROSITE" id="PS50404"/>
    </source>
</evidence>
<dbReference type="SFLD" id="SFLDS00019">
    <property type="entry name" value="Glutathione_Transferase_(cytos"/>
    <property type="match status" value="1"/>
</dbReference>
<dbReference type="PANTHER" id="PTHR11571:SF224">
    <property type="entry name" value="HEMATOPOIETIC PROSTAGLANDIN D SYNTHASE"/>
    <property type="match status" value="1"/>
</dbReference>
<evidence type="ECO:0000256" key="2">
    <source>
        <dbReference type="ARBA" id="ARBA00012452"/>
    </source>
</evidence>
<dbReference type="InterPro" id="IPR040079">
    <property type="entry name" value="Glutathione_S-Trfase"/>
</dbReference>
<evidence type="ECO:0000313" key="9">
    <source>
        <dbReference type="EMBL" id="CAH1990956.1"/>
    </source>
</evidence>
<dbReference type="GO" id="GO:0006749">
    <property type="term" value="P:glutathione metabolic process"/>
    <property type="evidence" value="ECO:0007669"/>
    <property type="project" value="TreeGrafter"/>
</dbReference>
<keyword evidence="6" id="KW-0472">Membrane</keyword>
<dbReference type="AlphaFoldDB" id="A0A9P0PND3"/>
<comment type="catalytic activity">
    <reaction evidence="5">
        <text>RX + glutathione = an S-substituted glutathione + a halide anion + H(+)</text>
        <dbReference type="Rhea" id="RHEA:16437"/>
        <dbReference type="ChEBI" id="CHEBI:15378"/>
        <dbReference type="ChEBI" id="CHEBI:16042"/>
        <dbReference type="ChEBI" id="CHEBI:17792"/>
        <dbReference type="ChEBI" id="CHEBI:57925"/>
        <dbReference type="ChEBI" id="CHEBI:90779"/>
        <dbReference type="EC" id="2.5.1.18"/>
    </reaction>
</comment>
<dbReference type="GO" id="GO:0004364">
    <property type="term" value="F:glutathione transferase activity"/>
    <property type="evidence" value="ECO:0007669"/>
    <property type="project" value="UniProtKB-EC"/>
</dbReference>
<proteinExistence type="inferred from homology"/>
<evidence type="ECO:0000256" key="6">
    <source>
        <dbReference type="SAM" id="Phobius"/>
    </source>
</evidence>
<evidence type="ECO:0000313" key="10">
    <source>
        <dbReference type="Proteomes" id="UP001152888"/>
    </source>
</evidence>
<dbReference type="Gene3D" id="3.40.30.10">
    <property type="entry name" value="Glutaredoxin"/>
    <property type="match status" value="1"/>
</dbReference>
<dbReference type="FunFam" id="3.40.30.10:FF:000035">
    <property type="entry name" value="hematopoietic prostaglandin D synthase"/>
    <property type="match status" value="1"/>
</dbReference>
<dbReference type="InterPro" id="IPR004045">
    <property type="entry name" value="Glutathione_S-Trfase_N"/>
</dbReference>
<gene>
    <name evidence="9" type="ORF">ACAOBT_LOCUS19979</name>
</gene>
<dbReference type="InterPro" id="IPR050213">
    <property type="entry name" value="GST_superfamily"/>
</dbReference>
<dbReference type="OrthoDB" id="414243at2759"/>
<keyword evidence="10" id="KW-1185">Reference proteome</keyword>
<comment type="similarity">
    <text evidence="4">Belongs to the GST superfamily. Sigma family.</text>
</comment>
<dbReference type="Pfam" id="PF02798">
    <property type="entry name" value="GST_N"/>
    <property type="match status" value="1"/>
</dbReference>
<reference evidence="9" key="1">
    <citation type="submission" date="2022-03" db="EMBL/GenBank/DDBJ databases">
        <authorList>
            <person name="Sayadi A."/>
        </authorList>
    </citation>
    <scope>NUCLEOTIDE SEQUENCE</scope>
</reference>
<evidence type="ECO:0000256" key="3">
    <source>
        <dbReference type="ARBA" id="ARBA00022679"/>
    </source>
</evidence>
<dbReference type="InterPro" id="IPR004046">
    <property type="entry name" value="GST_C"/>
</dbReference>
<dbReference type="InterPro" id="IPR010987">
    <property type="entry name" value="Glutathione-S-Trfase_C-like"/>
</dbReference>
<dbReference type="PANTHER" id="PTHR11571">
    <property type="entry name" value="GLUTATHIONE S-TRANSFERASE"/>
    <property type="match status" value="1"/>
</dbReference>